<evidence type="ECO:0000256" key="2">
    <source>
        <dbReference type="PROSITE-ProRule" id="PRU00176"/>
    </source>
</evidence>
<dbReference type="SUPFAM" id="SSF54928">
    <property type="entry name" value="RNA-binding domain, RBD"/>
    <property type="match status" value="1"/>
</dbReference>
<evidence type="ECO:0000313" key="5">
    <source>
        <dbReference type="EMBL" id="KAL2916442.1"/>
    </source>
</evidence>
<dbReference type="InterPro" id="IPR012677">
    <property type="entry name" value="Nucleotide-bd_a/b_plait_sf"/>
</dbReference>
<dbReference type="PROSITE" id="PS50102">
    <property type="entry name" value="RRM"/>
    <property type="match status" value="1"/>
</dbReference>
<dbReference type="Proteomes" id="UP001527925">
    <property type="component" value="Unassembled WGS sequence"/>
</dbReference>
<gene>
    <name evidence="5" type="ORF">HK105_203872</name>
</gene>
<dbReference type="PANTHER" id="PTHR48027">
    <property type="entry name" value="HETEROGENEOUS NUCLEAR RIBONUCLEOPROTEIN 87F-RELATED"/>
    <property type="match status" value="1"/>
</dbReference>
<sequence>MNANRTACGDTPAAQSSDAAAAAAAAAQPAPAPATAASAQAQPQKDDGSQHASLEPSPRLYVGNFNERVNEFTVVKLFEPFGRIASIDYLWNHEGPRQGMPRGYCFVEMETVQQATKAIAALNHKVVAGRPLSVAYSAPRAPPADDDGLTPWQRRQAREALAAAKDAVNPRLQAKTGVQLSKENKIKALERKLAQLRDRDASPAAAAGDASVVAPPETPFSGDFISLGADADARTNRKRGASSNHQRRGAGRPGARFKPYRRK</sequence>
<organism evidence="5 6">
    <name type="scientific">Polyrhizophydium stewartii</name>
    <dbReference type="NCBI Taxonomy" id="2732419"/>
    <lineage>
        <taxon>Eukaryota</taxon>
        <taxon>Fungi</taxon>
        <taxon>Fungi incertae sedis</taxon>
        <taxon>Chytridiomycota</taxon>
        <taxon>Chytridiomycota incertae sedis</taxon>
        <taxon>Chytridiomycetes</taxon>
        <taxon>Rhizophydiales</taxon>
        <taxon>Rhizophydiales incertae sedis</taxon>
        <taxon>Polyrhizophydium</taxon>
    </lineage>
</organism>
<feature type="region of interest" description="Disordered" evidence="3">
    <location>
        <begin position="1"/>
        <end position="58"/>
    </location>
</feature>
<comment type="caution">
    <text evidence="5">The sequence shown here is derived from an EMBL/GenBank/DDBJ whole genome shotgun (WGS) entry which is preliminary data.</text>
</comment>
<proteinExistence type="predicted"/>
<evidence type="ECO:0000256" key="3">
    <source>
        <dbReference type="SAM" id="MobiDB-lite"/>
    </source>
</evidence>
<dbReference type="EMBL" id="JADGIZ020000016">
    <property type="protein sequence ID" value="KAL2916442.1"/>
    <property type="molecule type" value="Genomic_DNA"/>
</dbReference>
<name>A0ABR4NAB3_9FUNG</name>
<evidence type="ECO:0000313" key="6">
    <source>
        <dbReference type="Proteomes" id="UP001527925"/>
    </source>
</evidence>
<evidence type="ECO:0000256" key="1">
    <source>
        <dbReference type="ARBA" id="ARBA00022884"/>
    </source>
</evidence>
<evidence type="ECO:0000259" key="4">
    <source>
        <dbReference type="PROSITE" id="PS50102"/>
    </source>
</evidence>
<feature type="compositionally biased region" description="Low complexity" evidence="3">
    <location>
        <begin position="10"/>
        <end position="43"/>
    </location>
</feature>
<dbReference type="InterPro" id="IPR000504">
    <property type="entry name" value="RRM_dom"/>
</dbReference>
<feature type="compositionally biased region" description="Basic residues" evidence="3">
    <location>
        <begin position="236"/>
        <end position="250"/>
    </location>
</feature>
<reference evidence="5 6" key="1">
    <citation type="submission" date="2023-09" db="EMBL/GenBank/DDBJ databases">
        <title>Pangenome analysis of Batrachochytrium dendrobatidis and related Chytrids.</title>
        <authorList>
            <person name="Yacoub M.N."/>
            <person name="Stajich J.E."/>
            <person name="James T.Y."/>
        </authorList>
    </citation>
    <scope>NUCLEOTIDE SEQUENCE [LARGE SCALE GENOMIC DNA]</scope>
    <source>
        <strain evidence="5 6">JEL0888</strain>
    </source>
</reference>
<keyword evidence="6" id="KW-1185">Reference proteome</keyword>
<feature type="compositionally biased region" description="Low complexity" evidence="3">
    <location>
        <begin position="202"/>
        <end position="215"/>
    </location>
</feature>
<dbReference type="Pfam" id="PF00076">
    <property type="entry name" value="RRM_1"/>
    <property type="match status" value="1"/>
</dbReference>
<accession>A0ABR4NAB3</accession>
<feature type="region of interest" description="Disordered" evidence="3">
    <location>
        <begin position="200"/>
        <end position="263"/>
    </location>
</feature>
<dbReference type="Gene3D" id="3.30.70.330">
    <property type="match status" value="1"/>
</dbReference>
<dbReference type="InterPro" id="IPR035979">
    <property type="entry name" value="RBD_domain_sf"/>
</dbReference>
<feature type="domain" description="RRM" evidence="4">
    <location>
        <begin position="58"/>
        <end position="139"/>
    </location>
</feature>
<dbReference type="SMART" id="SM00360">
    <property type="entry name" value="RRM"/>
    <property type="match status" value="1"/>
</dbReference>
<dbReference type="InterPro" id="IPR052462">
    <property type="entry name" value="SLIRP/GR-RBP-like"/>
</dbReference>
<protein>
    <recommendedName>
        <fullName evidence="4">RRM domain-containing protein</fullName>
    </recommendedName>
</protein>
<keyword evidence="1 2" id="KW-0694">RNA-binding</keyword>